<evidence type="ECO:0000313" key="2">
    <source>
        <dbReference type="EMBL" id="TFC44331.1"/>
    </source>
</evidence>
<evidence type="ECO:0000313" key="3">
    <source>
        <dbReference type="Proteomes" id="UP000297403"/>
    </source>
</evidence>
<evidence type="ECO:0000256" key="1">
    <source>
        <dbReference type="SAM" id="MobiDB-lite"/>
    </source>
</evidence>
<reference evidence="2 3" key="1">
    <citation type="submission" date="2019-03" db="EMBL/GenBank/DDBJ databases">
        <title>Genomics of glacier-inhabiting Cryobacterium strains.</title>
        <authorList>
            <person name="Liu Q."/>
            <person name="Xin Y.-H."/>
        </authorList>
    </citation>
    <scope>NUCLEOTIDE SEQUENCE [LARGE SCALE GENOMIC DNA]</scope>
    <source>
        <strain evidence="3">TMT1-22</strain>
    </source>
</reference>
<dbReference type="AlphaFoldDB" id="A0AAQ2C4V0"/>
<feature type="region of interest" description="Disordered" evidence="1">
    <location>
        <begin position="1"/>
        <end position="51"/>
    </location>
</feature>
<dbReference type="Proteomes" id="UP000297403">
    <property type="component" value="Unassembled WGS sequence"/>
</dbReference>
<proteinExistence type="predicted"/>
<dbReference type="EMBL" id="SOFY01000064">
    <property type="protein sequence ID" value="TFC44331.1"/>
    <property type="molecule type" value="Genomic_DNA"/>
</dbReference>
<dbReference type="RefSeq" id="WP_134451665.1">
    <property type="nucleotide sequence ID" value="NZ_SOFY01000064.1"/>
</dbReference>
<accession>A0AAQ2C4V0</accession>
<comment type="caution">
    <text evidence="2">The sequence shown here is derived from an EMBL/GenBank/DDBJ whole genome shotgun (WGS) entry which is preliminary data.</text>
</comment>
<gene>
    <name evidence="2" type="ORF">E3O49_11815</name>
</gene>
<protein>
    <submittedName>
        <fullName evidence="2">Uncharacterized protein</fullName>
    </submittedName>
</protein>
<sequence>MQDSSGVEPRPGYGSGSDLPATELDRGHADHETKWSSVRQNHANMEDDRINRECKPEAWNGIKSAAADGSRLESRTIRRHQNVNFEIALHIVIASRVRVTRIDQGAVDRLRPVDRR</sequence>
<name>A0AAQ2C4V0_9MICO</name>
<feature type="compositionally biased region" description="Basic and acidic residues" evidence="1">
    <location>
        <begin position="23"/>
        <end position="34"/>
    </location>
</feature>
<keyword evidence="3" id="KW-1185">Reference proteome</keyword>
<organism evidence="2 3">
    <name type="scientific">Cryobacterium shii</name>
    <dbReference type="NCBI Taxonomy" id="1259235"/>
    <lineage>
        <taxon>Bacteria</taxon>
        <taxon>Bacillati</taxon>
        <taxon>Actinomycetota</taxon>
        <taxon>Actinomycetes</taxon>
        <taxon>Micrococcales</taxon>
        <taxon>Microbacteriaceae</taxon>
        <taxon>Cryobacterium</taxon>
    </lineage>
</organism>